<proteinExistence type="predicted"/>
<feature type="compositionally biased region" description="Low complexity" evidence="5">
    <location>
        <begin position="430"/>
        <end position="439"/>
    </location>
</feature>
<feature type="compositionally biased region" description="Basic and acidic residues" evidence="5">
    <location>
        <begin position="494"/>
        <end position="503"/>
    </location>
</feature>
<dbReference type="Gene3D" id="3.30.40.10">
    <property type="entry name" value="Zinc/RING finger domain, C3HC4 (zinc finger)"/>
    <property type="match status" value="1"/>
</dbReference>
<evidence type="ECO:0000256" key="4">
    <source>
        <dbReference type="PROSITE-ProRule" id="PRU00175"/>
    </source>
</evidence>
<feature type="compositionally biased region" description="Low complexity" evidence="5">
    <location>
        <begin position="229"/>
        <end position="255"/>
    </location>
</feature>
<feature type="region of interest" description="Disordered" evidence="5">
    <location>
        <begin position="985"/>
        <end position="1029"/>
    </location>
</feature>
<dbReference type="OrthoDB" id="8062037at2759"/>
<evidence type="ECO:0000256" key="2">
    <source>
        <dbReference type="ARBA" id="ARBA00022771"/>
    </source>
</evidence>
<dbReference type="PANTHER" id="PTHR15710">
    <property type="entry name" value="E3 UBIQUITIN-PROTEIN LIGASE PRAJA"/>
    <property type="match status" value="1"/>
</dbReference>
<feature type="compositionally biased region" description="Polar residues" evidence="5">
    <location>
        <begin position="19"/>
        <end position="35"/>
    </location>
</feature>
<feature type="compositionally biased region" description="Low complexity" evidence="5">
    <location>
        <begin position="936"/>
        <end position="947"/>
    </location>
</feature>
<evidence type="ECO:0000256" key="5">
    <source>
        <dbReference type="SAM" id="MobiDB-lite"/>
    </source>
</evidence>
<accession>A0A8H8CH09</accession>
<feature type="compositionally biased region" description="Low complexity" evidence="5">
    <location>
        <begin position="865"/>
        <end position="878"/>
    </location>
</feature>
<reference evidence="7" key="1">
    <citation type="submission" date="2021-02" db="EMBL/GenBank/DDBJ databases">
        <title>Psilocybe cubensis genome.</title>
        <authorList>
            <person name="Mckernan K.J."/>
            <person name="Crawford S."/>
            <person name="Trippe A."/>
            <person name="Kane L.T."/>
            <person name="Mclaughlin S."/>
        </authorList>
    </citation>
    <scope>NUCLEOTIDE SEQUENCE [LARGE SCALE GENOMIC DNA]</scope>
    <source>
        <strain evidence="7">MGC-MH-2018</strain>
    </source>
</reference>
<feature type="compositionally biased region" description="Low complexity" evidence="5">
    <location>
        <begin position="746"/>
        <end position="757"/>
    </location>
</feature>
<feature type="compositionally biased region" description="Low complexity" evidence="5">
    <location>
        <begin position="264"/>
        <end position="278"/>
    </location>
</feature>
<keyword evidence="1" id="KW-0479">Metal-binding</keyword>
<feature type="compositionally biased region" description="Polar residues" evidence="5">
    <location>
        <begin position="804"/>
        <end position="827"/>
    </location>
</feature>
<feature type="compositionally biased region" description="Low complexity" evidence="5">
    <location>
        <begin position="985"/>
        <end position="1022"/>
    </location>
</feature>
<dbReference type="InterPro" id="IPR001841">
    <property type="entry name" value="Znf_RING"/>
</dbReference>
<feature type="compositionally biased region" description="Acidic residues" evidence="5">
    <location>
        <begin position="57"/>
        <end position="67"/>
    </location>
</feature>
<feature type="compositionally biased region" description="Polar residues" evidence="5">
    <location>
        <begin position="156"/>
        <end position="189"/>
    </location>
</feature>
<dbReference type="Pfam" id="PF13639">
    <property type="entry name" value="zf-RING_2"/>
    <property type="match status" value="1"/>
</dbReference>
<evidence type="ECO:0000259" key="6">
    <source>
        <dbReference type="PROSITE" id="PS50089"/>
    </source>
</evidence>
<organism evidence="7">
    <name type="scientific">Psilocybe cubensis</name>
    <name type="common">Psychedelic mushroom</name>
    <name type="synonym">Stropharia cubensis</name>
    <dbReference type="NCBI Taxonomy" id="181762"/>
    <lineage>
        <taxon>Eukaryota</taxon>
        <taxon>Fungi</taxon>
        <taxon>Dikarya</taxon>
        <taxon>Basidiomycota</taxon>
        <taxon>Agaricomycotina</taxon>
        <taxon>Agaricomycetes</taxon>
        <taxon>Agaricomycetidae</taxon>
        <taxon>Agaricales</taxon>
        <taxon>Agaricineae</taxon>
        <taxon>Strophariaceae</taxon>
        <taxon>Psilocybe</taxon>
    </lineage>
</organism>
<keyword evidence="2 4" id="KW-0863">Zinc-finger</keyword>
<feature type="region of interest" description="Disordered" evidence="5">
    <location>
        <begin position="911"/>
        <end position="966"/>
    </location>
</feature>
<feature type="region of interest" description="Disordered" evidence="5">
    <location>
        <begin position="795"/>
        <end position="839"/>
    </location>
</feature>
<feature type="region of interest" description="Disordered" evidence="5">
    <location>
        <begin position="737"/>
        <end position="763"/>
    </location>
</feature>
<feature type="region of interest" description="Disordered" evidence="5">
    <location>
        <begin position="488"/>
        <end position="516"/>
    </location>
</feature>
<comment type="caution">
    <text evidence="7">The sequence shown here is derived from an EMBL/GenBank/DDBJ whole genome shotgun (WGS) entry which is preliminary data.</text>
</comment>
<feature type="compositionally biased region" description="Basic and acidic residues" evidence="5">
    <location>
        <begin position="419"/>
        <end position="428"/>
    </location>
</feature>
<feature type="region of interest" description="Disordered" evidence="5">
    <location>
        <begin position="419"/>
        <end position="441"/>
    </location>
</feature>
<feature type="compositionally biased region" description="Polar residues" evidence="5">
    <location>
        <begin position="1"/>
        <end position="12"/>
    </location>
</feature>
<dbReference type="AlphaFoldDB" id="A0A8H8CH09"/>
<feature type="region of interest" description="Disordered" evidence="5">
    <location>
        <begin position="1"/>
        <end position="189"/>
    </location>
</feature>
<feature type="domain" description="RING-type" evidence="6">
    <location>
        <begin position="405"/>
        <end position="475"/>
    </location>
</feature>
<feature type="compositionally biased region" description="Low complexity" evidence="5">
    <location>
        <begin position="594"/>
        <end position="615"/>
    </location>
</feature>
<dbReference type="InterPro" id="IPR013083">
    <property type="entry name" value="Znf_RING/FYVE/PHD"/>
</dbReference>
<feature type="region of interest" description="Disordered" evidence="5">
    <location>
        <begin position="567"/>
        <end position="617"/>
    </location>
</feature>
<dbReference type="SUPFAM" id="SSF57850">
    <property type="entry name" value="RING/U-box"/>
    <property type="match status" value="1"/>
</dbReference>
<feature type="compositionally biased region" description="Polar residues" evidence="5">
    <location>
        <begin position="43"/>
        <end position="56"/>
    </location>
</feature>
<dbReference type="GO" id="GO:0008270">
    <property type="term" value="F:zinc ion binding"/>
    <property type="evidence" value="ECO:0007669"/>
    <property type="project" value="UniProtKB-KW"/>
</dbReference>
<feature type="region of interest" description="Disordered" evidence="5">
    <location>
        <begin position="229"/>
        <end position="323"/>
    </location>
</feature>
<dbReference type="EMBL" id="JAFIQS010000010">
    <property type="protein sequence ID" value="KAG5165213.1"/>
    <property type="molecule type" value="Genomic_DNA"/>
</dbReference>
<feature type="compositionally biased region" description="Polar residues" evidence="5">
    <location>
        <begin position="573"/>
        <end position="582"/>
    </location>
</feature>
<keyword evidence="3" id="KW-0862">Zinc</keyword>
<gene>
    <name evidence="7" type="ORF">JR316_009909</name>
</gene>
<protein>
    <recommendedName>
        <fullName evidence="6">RING-type domain-containing protein</fullName>
    </recommendedName>
</protein>
<evidence type="ECO:0000313" key="7">
    <source>
        <dbReference type="EMBL" id="KAG5165213.1"/>
    </source>
</evidence>
<dbReference type="PROSITE" id="PS50089">
    <property type="entry name" value="ZF_RING_2"/>
    <property type="match status" value="1"/>
</dbReference>
<evidence type="ECO:0000256" key="1">
    <source>
        <dbReference type="ARBA" id="ARBA00022723"/>
    </source>
</evidence>
<evidence type="ECO:0000256" key="3">
    <source>
        <dbReference type="ARBA" id="ARBA00022833"/>
    </source>
</evidence>
<sequence>MDPHNLSNTISDPTDIPGAQSTELHQNGGVTNPTATALEGLHPQTSADSEAQQSFANDDDVQMDYDDLPPLQEVSDSSDSESESESDRDANEVEMQAVDQNDEDAWIDVDTPPNAPSSSSTPRPSLYSTTSRPTGNRRARVEDDQDEERDRRHPSQRVSSSTRNNSSATFSSSQTGANLPQVQTPATNPTIPHIHRHIIRASFNVAGNLDINNNANALRLFQHLISPPVNTNNNATSNQNNNNNPPNTENPEGGVAPPPPQQPELPQQPGNNGPPIEGMALSFEIGPGFTFPIGVDPQANPPTANPGAHDAHTHQHPPRAGGPLADILGLLGRLGGGLDGETFINFGNMGFGLGMHQEKDDPERAKRLVDGLEVVPVGLVRRLERVGGAGSASGEEPANGGDAGCAICWDKLLDGDGEGFGKEKKEGSAEEGSSSSASETVQPKIVSLPCAHVFHADCLLPWFARPRHTTCPTCRFNIDPENLTHASMRRRERRERAAARQAEEGENAVDGEAPLEHGPENIADELEENIQPIPAFVDILGPGTLATPEEVSEERRQMMEFIRLRNNGVAHPPQTSGPSGRTPTVRAHSAPPESVATNAPAADAATHTASDASTSNIAHPIPSVPIAASTLPRTPTVLRAPRANIGILPIPVVIPIQIPAPANAAAGNPTGNRRMFIVRRPRRTDHVISSAAPHTPQQNTFFAQPRQEGDFGNFLSHMLGDIRQPVPFNSLFSGFTLNLQQPPTPQSAQATPQPATSGNAPTGGSMAGNYFRYHHSPGVIAYRPRTPIPLLRSHFAGPQLAGTPGTTAQSQTPQPNATNSAPGNQAMPQAANGIPPNMPRNVMEIRVDMIFGPGGAFSVPVGNQPGGAVQVGGQVPNQDGHNAHAPPNGNTNDALRREIEARLFDLMANRRPGAGQRVPGQQQEGQPIATPPTPQQPGQQQQAQPIPFGDANPPGANPGMNMHFTGAGRSISEAFSQMLNGLRTQQPRGAPAAQPQPEDGQQQAQPNADAAPQAEPQQQAPPLLHRLGPMGMAQDFTDLFGGGFPEHRAPRPRKDWTLPPAPGPTLRQRIERREREAGLRCHDVSCGIGPSDEDPYGTEIAGAAAGMKQLSIMSKEDKSELCSHTFHGPCLVTAERVALRGADAIIEDGNVEVSCPVCRGTGCVSKADWDEGVVALL</sequence>
<name>A0A8H8CH09_PSICU</name>
<feature type="region of interest" description="Disordered" evidence="5">
    <location>
        <begin position="865"/>
        <end position="892"/>
    </location>
</feature>
<dbReference type="SMART" id="SM00184">
    <property type="entry name" value="RING"/>
    <property type="match status" value="2"/>
</dbReference>
<feature type="compositionally biased region" description="Low complexity" evidence="5">
    <location>
        <begin position="116"/>
        <end position="134"/>
    </location>
</feature>